<evidence type="ECO:0000313" key="7">
    <source>
        <dbReference type="Proteomes" id="UP000568380"/>
    </source>
</evidence>
<dbReference type="InterPro" id="IPR023772">
    <property type="entry name" value="DNA-bd_HTH_TetR-type_CS"/>
</dbReference>
<name>A0A7W8A062_9ACTN</name>
<keyword evidence="3" id="KW-0804">Transcription</keyword>
<evidence type="ECO:0000256" key="3">
    <source>
        <dbReference type="ARBA" id="ARBA00023163"/>
    </source>
</evidence>
<dbReference type="Gene3D" id="1.10.357.10">
    <property type="entry name" value="Tetracycline Repressor, domain 2"/>
    <property type="match status" value="1"/>
</dbReference>
<keyword evidence="7" id="KW-1185">Reference proteome</keyword>
<evidence type="ECO:0000256" key="2">
    <source>
        <dbReference type="ARBA" id="ARBA00023125"/>
    </source>
</evidence>
<comment type="caution">
    <text evidence="6">The sequence shown here is derived from an EMBL/GenBank/DDBJ whole genome shotgun (WGS) entry which is preliminary data.</text>
</comment>
<evidence type="ECO:0000256" key="1">
    <source>
        <dbReference type="ARBA" id="ARBA00023015"/>
    </source>
</evidence>
<gene>
    <name evidence="6" type="ORF">HNR40_002482</name>
</gene>
<dbReference type="PANTHER" id="PTHR30055">
    <property type="entry name" value="HTH-TYPE TRANSCRIPTIONAL REGULATOR RUTR"/>
    <property type="match status" value="1"/>
</dbReference>
<keyword evidence="2 4" id="KW-0238">DNA-binding</keyword>
<dbReference type="AlphaFoldDB" id="A0A7W8A062"/>
<keyword evidence="1" id="KW-0805">Transcription regulation</keyword>
<feature type="domain" description="HTH tetR-type" evidence="5">
    <location>
        <begin position="10"/>
        <end position="70"/>
    </location>
</feature>
<dbReference type="EMBL" id="JACHIN010000003">
    <property type="protein sequence ID" value="MBB5077009.1"/>
    <property type="molecule type" value="Genomic_DNA"/>
</dbReference>
<dbReference type="PANTHER" id="PTHR30055:SF234">
    <property type="entry name" value="HTH-TYPE TRANSCRIPTIONAL REGULATOR BETI"/>
    <property type="match status" value="1"/>
</dbReference>
<proteinExistence type="predicted"/>
<dbReference type="GO" id="GO:0003700">
    <property type="term" value="F:DNA-binding transcription factor activity"/>
    <property type="evidence" value="ECO:0007669"/>
    <property type="project" value="TreeGrafter"/>
</dbReference>
<dbReference type="InterPro" id="IPR001647">
    <property type="entry name" value="HTH_TetR"/>
</dbReference>
<dbReference type="Proteomes" id="UP000568380">
    <property type="component" value="Unassembled WGS sequence"/>
</dbReference>
<organism evidence="6 7">
    <name type="scientific">Nonomuraea endophytica</name>
    <dbReference type="NCBI Taxonomy" id="714136"/>
    <lineage>
        <taxon>Bacteria</taxon>
        <taxon>Bacillati</taxon>
        <taxon>Actinomycetota</taxon>
        <taxon>Actinomycetes</taxon>
        <taxon>Streptosporangiales</taxon>
        <taxon>Streptosporangiaceae</taxon>
        <taxon>Nonomuraea</taxon>
    </lineage>
</organism>
<reference evidence="6 7" key="1">
    <citation type="submission" date="2020-08" db="EMBL/GenBank/DDBJ databases">
        <title>Genomic Encyclopedia of Type Strains, Phase IV (KMG-IV): sequencing the most valuable type-strain genomes for metagenomic binning, comparative biology and taxonomic classification.</title>
        <authorList>
            <person name="Goeker M."/>
        </authorList>
    </citation>
    <scope>NUCLEOTIDE SEQUENCE [LARGE SCALE GENOMIC DNA]</scope>
    <source>
        <strain evidence="6 7">DSM 45385</strain>
    </source>
</reference>
<dbReference type="InterPro" id="IPR009057">
    <property type="entry name" value="Homeodomain-like_sf"/>
</dbReference>
<evidence type="ECO:0000259" key="5">
    <source>
        <dbReference type="PROSITE" id="PS50977"/>
    </source>
</evidence>
<dbReference type="Pfam" id="PF00440">
    <property type="entry name" value="TetR_N"/>
    <property type="match status" value="1"/>
</dbReference>
<evidence type="ECO:0000313" key="6">
    <source>
        <dbReference type="EMBL" id="MBB5077009.1"/>
    </source>
</evidence>
<dbReference type="SUPFAM" id="SSF46689">
    <property type="entry name" value="Homeodomain-like"/>
    <property type="match status" value="1"/>
</dbReference>
<accession>A0A7W8A062</accession>
<dbReference type="RefSeq" id="WP_184960618.1">
    <property type="nucleotide sequence ID" value="NZ_JACHIN010000003.1"/>
</dbReference>
<sequence>MTGLRERKKVRTRRALIEAALRLFTEKGYEETTLAEIAAAADVSTRTFFSYFGSKEDVIFHDGGIRLEAILGMVGRRRPGESIGDLLLRVSEASLNWTTEEDLALDLSLERVDLIMSVPALQAKALHLLFDSQLRLAKALHEAYQDEIDLLEAATIVGSLVGAAKLTVMAAMDRGDSLEEVWKAARTAATSTISRLT</sequence>
<dbReference type="PRINTS" id="PR00455">
    <property type="entry name" value="HTHTETR"/>
</dbReference>
<evidence type="ECO:0000256" key="4">
    <source>
        <dbReference type="PROSITE-ProRule" id="PRU00335"/>
    </source>
</evidence>
<protein>
    <submittedName>
        <fullName evidence="6">AcrR family transcriptional regulator</fullName>
    </submittedName>
</protein>
<dbReference type="GO" id="GO:0000976">
    <property type="term" value="F:transcription cis-regulatory region binding"/>
    <property type="evidence" value="ECO:0007669"/>
    <property type="project" value="TreeGrafter"/>
</dbReference>
<dbReference type="InterPro" id="IPR050109">
    <property type="entry name" value="HTH-type_TetR-like_transc_reg"/>
</dbReference>
<feature type="DNA-binding region" description="H-T-H motif" evidence="4">
    <location>
        <begin position="33"/>
        <end position="52"/>
    </location>
</feature>
<dbReference type="PROSITE" id="PS01081">
    <property type="entry name" value="HTH_TETR_1"/>
    <property type="match status" value="1"/>
</dbReference>
<dbReference type="PROSITE" id="PS50977">
    <property type="entry name" value="HTH_TETR_2"/>
    <property type="match status" value="1"/>
</dbReference>